<evidence type="ECO:0000256" key="1">
    <source>
        <dbReference type="ARBA" id="ARBA00004141"/>
    </source>
</evidence>
<evidence type="ECO:0000256" key="9">
    <source>
        <dbReference type="ARBA" id="ARBA00023136"/>
    </source>
</evidence>
<evidence type="ECO:0000256" key="11">
    <source>
        <dbReference type="SAM" id="Phobius"/>
    </source>
</evidence>
<dbReference type="PROSITE" id="PS51384">
    <property type="entry name" value="FAD_FR"/>
    <property type="match status" value="1"/>
</dbReference>
<feature type="transmembrane region" description="Helical" evidence="11">
    <location>
        <begin position="88"/>
        <end position="107"/>
    </location>
</feature>
<keyword evidence="8" id="KW-0406">Ion transport</keyword>
<dbReference type="PANTHER" id="PTHR32361">
    <property type="entry name" value="FERRIC/CUPRIC REDUCTASE TRANSMEMBRANE COMPONENT"/>
    <property type="match status" value="1"/>
</dbReference>
<sequence>MTLPRYIPSPRQRCNEKTLKTYAAFLIFLIFSVVAFRLLREVSDRRRQRPASKTSGNHGLWVRLQAAFRFAERPVDLSRLGKPTLASALLLAVFLVGNTALSTTNIALPHEVNYWASRFGWMAAANMAACVFFGLKNTPLSPLAAVSHVELNMFHRVVGYLAVFQTVVHAILYTIHCHRQHRLHTLLDEKNLYGIGAGVAMFVLLMGIYRHRAYEVFYASHIIGCVVAVLLTAWHRPNWLKKLPLVMSIIAAVWAFDRLIRAVRMMWNVINNEVRIYPLPGGGTRLLLKKPGLKTVQPGSYCYLWIPRIRPFESHPYTVVNNGPAGLELMLKSHRGFSKAVGKFATRSPGRALWASVDGPYGCPPAVENYDCVVLVAGGSGAASTIGLMNSLLSSRKQAQPRVIRFAWAVRQREHLSWFYDHIRNLCSAYPAMKASLYVSSTGAKASDVSDDQVGDLEVVRNGLLSRDGVSNYGTIQGKDTTHTFQVVSTLDDGNASIELLSTKMDVDLVVEDALREVKDGQRVLLAACGPASLMDAVQEPARNWRDRRSIALDVHCESFDD</sequence>
<feature type="transmembrane region" description="Helical" evidence="11">
    <location>
        <begin position="119"/>
        <end position="136"/>
    </location>
</feature>
<dbReference type="Proteomes" id="UP000652219">
    <property type="component" value="Unassembled WGS sequence"/>
</dbReference>
<dbReference type="SFLD" id="SFLDG01168">
    <property type="entry name" value="Ferric_reductase_subgroup_(FRE"/>
    <property type="match status" value="1"/>
</dbReference>
<keyword evidence="10" id="KW-0325">Glycoprotein</keyword>
<evidence type="ECO:0000256" key="10">
    <source>
        <dbReference type="ARBA" id="ARBA00023180"/>
    </source>
</evidence>
<evidence type="ECO:0000256" key="6">
    <source>
        <dbReference type="ARBA" id="ARBA00022989"/>
    </source>
</evidence>
<dbReference type="GO" id="GO:0006826">
    <property type="term" value="P:iron ion transport"/>
    <property type="evidence" value="ECO:0007669"/>
    <property type="project" value="TreeGrafter"/>
</dbReference>
<dbReference type="InterPro" id="IPR051410">
    <property type="entry name" value="Ferric/Cupric_Reductase"/>
</dbReference>
<dbReference type="Pfam" id="PF08022">
    <property type="entry name" value="FAD_binding_8"/>
    <property type="match status" value="1"/>
</dbReference>
<keyword evidence="5" id="KW-0249">Electron transport</keyword>
<feature type="transmembrane region" description="Helical" evidence="11">
    <location>
        <begin position="191"/>
        <end position="209"/>
    </location>
</feature>
<dbReference type="SFLD" id="SFLDS00052">
    <property type="entry name" value="Ferric_Reductase_Domain"/>
    <property type="match status" value="1"/>
</dbReference>
<comment type="similarity">
    <text evidence="2">Belongs to the ferric reductase (FRE) family.</text>
</comment>
<feature type="transmembrane region" description="Helical" evidence="11">
    <location>
        <begin position="20"/>
        <end position="39"/>
    </location>
</feature>
<keyword evidence="4 11" id="KW-0812">Transmembrane</keyword>
<feature type="domain" description="FAD-binding FR-type" evidence="12">
    <location>
        <begin position="252"/>
        <end position="367"/>
    </location>
</feature>
<evidence type="ECO:0000256" key="8">
    <source>
        <dbReference type="ARBA" id="ARBA00023065"/>
    </source>
</evidence>
<dbReference type="GO" id="GO:0000293">
    <property type="term" value="F:ferric-chelate reductase activity"/>
    <property type="evidence" value="ECO:0007669"/>
    <property type="project" value="UniProtKB-ARBA"/>
</dbReference>
<dbReference type="Pfam" id="PF01794">
    <property type="entry name" value="Ferric_reduct"/>
    <property type="match status" value="1"/>
</dbReference>
<evidence type="ECO:0000256" key="5">
    <source>
        <dbReference type="ARBA" id="ARBA00022982"/>
    </source>
</evidence>
<evidence type="ECO:0000256" key="3">
    <source>
        <dbReference type="ARBA" id="ARBA00022448"/>
    </source>
</evidence>
<keyword evidence="6 11" id="KW-1133">Transmembrane helix</keyword>
<dbReference type="InterPro" id="IPR013130">
    <property type="entry name" value="Fe3_Rdtase_TM_dom"/>
</dbReference>
<dbReference type="Gene3D" id="3.40.50.80">
    <property type="entry name" value="Nucleotide-binding domain of ferredoxin-NADP reductase (FNR) module"/>
    <property type="match status" value="1"/>
</dbReference>
<organism evidence="13 14">
    <name type="scientific">Colletotrichum sojae</name>
    <dbReference type="NCBI Taxonomy" id="2175907"/>
    <lineage>
        <taxon>Eukaryota</taxon>
        <taxon>Fungi</taxon>
        <taxon>Dikarya</taxon>
        <taxon>Ascomycota</taxon>
        <taxon>Pezizomycotina</taxon>
        <taxon>Sordariomycetes</taxon>
        <taxon>Hypocreomycetidae</taxon>
        <taxon>Glomerellales</taxon>
        <taxon>Glomerellaceae</taxon>
        <taxon>Colletotrichum</taxon>
        <taxon>Colletotrichum orchidearum species complex</taxon>
    </lineage>
</organism>
<feature type="transmembrane region" description="Helical" evidence="11">
    <location>
        <begin position="157"/>
        <end position="176"/>
    </location>
</feature>
<dbReference type="PANTHER" id="PTHR32361:SF9">
    <property type="entry name" value="FERRIC REDUCTASE TRANSMEMBRANE COMPONENT 3-RELATED"/>
    <property type="match status" value="1"/>
</dbReference>
<dbReference type="GO" id="GO:0005886">
    <property type="term" value="C:plasma membrane"/>
    <property type="evidence" value="ECO:0007669"/>
    <property type="project" value="TreeGrafter"/>
</dbReference>
<dbReference type="InterPro" id="IPR013121">
    <property type="entry name" value="Fe_red_NAD-bd_6"/>
</dbReference>
<feature type="transmembrane region" description="Helical" evidence="11">
    <location>
        <begin position="216"/>
        <end position="233"/>
    </location>
</feature>
<evidence type="ECO:0000313" key="13">
    <source>
        <dbReference type="EMBL" id="KAF6805932.1"/>
    </source>
</evidence>
<name>A0A8H6J3T7_9PEZI</name>
<evidence type="ECO:0000256" key="7">
    <source>
        <dbReference type="ARBA" id="ARBA00023002"/>
    </source>
</evidence>
<keyword evidence="9 11" id="KW-0472">Membrane</keyword>
<dbReference type="CDD" id="cd06186">
    <property type="entry name" value="NOX_Duox_like_FAD_NADP"/>
    <property type="match status" value="1"/>
</dbReference>
<protein>
    <recommendedName>
        <fullName evidence="12">FAD-binding FR-type domain-containing protein</fullName>
    </recommendedName>
</protein>
<dbReference type="EMBL" id="WIGN01000170">
    <property type="protein sequence ID" value="KAF6805932.1"/>
    <property type="molecule type" value="Genomic_DNA"/>
</dbReference>
<dbReference type="InterPro" id="IPR013112">
    <property type="entry name" value="FAD-bd_8"/>
</dbReference>
<keyword evidence="3" id="KW-0813">Transport</keyword>
<evidence type="ECO:0000256" key="4">
    <source>
        <dbReference type="ARBA" id="ARBA00022692"/>
    </source>
</evidence>
<reference evidence="13 14" key="1">
    <citation type="journal article" date="2020" name="Phytopathology">
        <title>Genome Sequence Resources of Colletotrichum truncatum, C. plurivorum, C. musicola, and C. sojae: Four Species Pathogenic to Soybean (Glycine max).</title>
        <authorList>
            <person name="Rogerio F."/>
            <person name="Boufleur T.R."/>
            <person name="Ciampi-Guillardi M."/>
            <person name="Sukno S.A."/>
            <person name="Thon M.R."/>
            <person name="Massola Junior N.S."/>
            <person name="Baroncelli R."/>
        </authorList>
    </citation>
    <scope>NUCLEOTIDE SEQUENCE [LARGE SCALE GENOMIC DNA]</scope>
    <source>
        <strain evidence="13 14">LFN0009</strain>
    </source>
</reference>
<dbReference type="InterPro" id="IPR039261">
    <property type="entry name" value="FNR_nucleotide-bd"/>
</dbReference>
<comment type="subcellular location">
    <subcellularLocation>
        <location evidence="1">Membrane</location>
        <topology evidence="1">Multi-pass membrane protein</topology>
    </subcellularLocation>
</comment>
<dbReference type="Pfam" id="PF08030">
    <property type="entry name" value="NAD_binding_6"/>
    <property type="match status" value="1"/>
</dbReference>
<comment type="caution">
    <text evidence="13">The sequence shown here is derived from an EMBL/GenBank/DDBJ whole genome shotgun (WGS) entry which is preliminary data.</text>
</comment>
<accession>A0A8H6J3T7</accession>
<proteinExistence type="inferred from homology"/>
<keyword evidence="7" id="KW-0560">Oxidoreductase</keyword>
<evidence type="ECO:0000256" key="2">
    <source>
        <dbReference type="ARBA" id="ARBA00006278"/>
    </source>
</evidence>
<dbReference type="AlphaFoldDB" id="A0A8H6J3T7"/>
<dbReference type="SUPFAM" id="SSF52343">
    <property type="entry name" value="Ferredoxin reductase-like, C-terminal NADP-linked domain"/>
    <property type="match status" value="1"/>
</dbReference>
<keyword evidence="14" id="KW-1185">Reference proteome</keyword>
<evidence type="ECO:0000259" key="12">
    <source>
        <dbReference type="PROSITE" id="PS51384"/>
    </source>
</evidence>
<dbReference type="InterPro" id="IPR017927">
    <property type="entry name" value="FAD-bd_FR_type"/>
</dbReference>
<evidence type="ECO:0000313" key="14">
    <source>
        <dbReference type="Proteomes" id="UP000652219"/>
    </source>
</evidence>
<dbReference type="GO" id="GO:0006879">
    <property type="term" value="P:intracellular iron ion homeostasis"/>
    <property type="evidence" value="ECO:0007669"/>
    <property type="project" value="TreeGrafter"/>
</dbReference>
<dbReference type="GO" id="GO:0015677">
    <property type="term" value="P:copper ion import"/>
    <property type="evidence" value="ECO:0007669"/>
    <property type="project" value="TreeGrafter"/>
</dbReference>
<gene>
    <name evidence="13" type="ORF">CSOJ01_09155</name>
</gene>